<dbReference type="GO" id="GO:0005524">
    <property type="term" value="F:ATP binding"/>
    <property type="evidence" value="ECO:0007669"/>
    <property type="project" value="UniProtKB-KW"/>
</dbReference>
<dbReference type="GO" id="GO:0005886">
    <property type="term" value="C:plasma membrane"/>
    <property type="evidence" value="ECO:0007669"/>
    <property type="project" value="UniProtKB-ARBA"/>
</dbReference>
<keyword evidence="6" id="KW-0813">Transport</keyword>
<dbReference type="InterPro" id="IPR012302">
    <property type="entry name" value="Malic_NAD-bd"/>
</dbReference>
<evidence type="ECO:0000256" key="21">
    <source>
        <dbReference type="SAM" id="MobiDB-lite"/>
    </source>
</evidence>
<dbReference type="CDD" id="cd05312">
    <property type="entry name" value="NAD_bind_1_malic_enz"/>
    <property type="match status" value="1"/>
</dbReference>
<evidence type="ECO:0000256" key="7">
    <source>
        <dbReference type="ARBA" id="ARBA00022692"/>
    </source>
</evidence>
<dbReference type="GO" id="GO:0016887">
    <property type="term" value="F:ATP hydrolysis activity"/>
    <property type="evidence" value="ECO:0007669"/>
    <property type="project" value="InterPro"/>
</dbReference>
<dbReference type="SUPFAM" id="SSF51735">
    <property type="entry name" value="NAD(P)-binding Rossmann-fold domains"/>
    <property type="match status" value="1"/>
</dbReference>
<dbReference type="Pfam" id="PF00005">
    <property type="entry name" value="ABC_tran"/>
    <property type="match status" value="2"/>
</dbReference>
<dbReference type="InterPro" id="IPR013581">
    <property type="entry name" value="PDR_assoc"/>
</dbReference>
<evidence type="ECO:0000256" key="12">
    <source>
        <dbReference type="ARBA" id="ARBA00022857"/>
    </source>
</evidence>
<evidence type="ECO:0000256" key="5">
    <source>
        <dbReference type="ARBA" id="ARBA00008785"/>
    </source>
</evidence>
<evidence type="ECO:0000256" key="14">
    <source>
        <dbReference type="ARBA" id="ARBA00023002"/>
    </source>
</evidence>
<dbReference type="GO" id="GO:0046872">
    <property type="term" value="F:metal ion binding"/>
    <property type="evidence" value="ECO:0007669"/>
    <property type="project" value="UniProtKB-KW"/>
</dbReference>
<dbReference type="InterPro" id="IPR003439">
    <property type="entry name" value="ABC_transporter-like_ATP-bd"/>
</dbReference>
<dbReference type="PANTHER" id="PTHR48040:SF53">
    <property type="entry name" value="ABC TRANSPORTER G FAMILY MEMBER 35-LIKE"/>
    <property type="match status" value="1"/>
</dbReference>
<dbReference type="GO" id="GO:0004473">
    <property type="term" value="F:malate dehydrogenase (decarboxylating) (NADP+) activity"/>
    <property type="evidence" value="ECO:0007669"/>
    <property type="project" value="UniProtKB-EC"/>
</dbReference>
<dbReference type="InterPro" id="IPR001891">
    <property type="entry name" value="Malic_OxRdtase"/>
</dbReference>
<gene>
    <name evidence="24" type="ORF">RDI58_009372</name>
</gene>
<dbReference type="Pfam" id="PF14510">
    <property type="entry name" value="ABC_trans_N"/>
    <property type="match status" value="1"/>
</dbReference>
<dbReference type="InterPro" id="IPR012301">
    <property type="entry name" value="Malic_N_dom"/>
</dbReference>
<dbReference type="InterPro" id="IPR046346">
    <property type="entry name" value="Aminoacid_DH-like_N_sf"/>
</dbReference>
<feature type="transmembrane region" description="Helical" evidence="22">
    <location>
        <begin position="600"/>
        <end position="627"/>
    </location>
</feature>
<dbReference type="GO" id="GO:0051287">
    <property type="term" value="F:NAD binding"/>
    <property type="evidence" value="ECO:0007669"/>
    <property type="project" value="InterPro"/>
</dbReference>
<feature type="transmembrane region" description="Helical" evidence="22">
    <location>
        <begin position="554"/>
        <end position="580"/>
    </location>
</feature>
<dbReference type="InterPro" id="IPR015884">
    <property type="entry name" value="Malic_enzyme_CS"/>
</dbReference>
<dbReference type="Pfam" id="PF08370">
    <property type="entry name" value="PDR_assoc"/>
    <property type="match status" value="1"/>
</dbReference>
<dbReference type="SMART" id="SM01274">
    <property type="entry name" value="malic"/>
    <property type="match status" value="1"/>
</dbReference>
<keyword evidence="8 20" id="KW-0479">Metal-binding</keyword>
<dbReference type="InterPro" id="IPR037062">
    <property type="entry name" value="Malic_N_dom_sf"/>
</dbReference>
<dbReference type="FunFam" id="3.40.50.300:FF:000059">
    <property type="entry name" value="ABC transporter G family member 40"/>
    <property type="match status" value="1"/>
</dbReference>
<evidence type="ECO:0000256" key="20">
    <source>
        <dbReference type="RuleBase" id="RU003426"/>
    </source>
</evidence>
<evidence type="ECO:0000256" key="6">
    <source>
        <dbReference type="ARBA" id="ARBA00022448"/>
    </source>
</evidence>
<evidence type="ECO:0000256" key="15">
    <source>
        <dbReference type="ARBA" id="ARBA00023027"/>
    </source>
</evidence>
<dbReference type="Pfam" id="PF00390">
    <property type="entry name" value="malic"/>
    <property type="match status" value="1"/>
</dbReference>
<dbReference type="InterPro" id="IPR013525">
    <property type="entry name" value="ABC2_TM"/>
</dbReference>
<evidence type="ECO:0000259" key="23">
    <source>
        <dbReference type="PROSITE" id="PS50893"/>
    </source>
</evidence>
<evidence type="ECO:0000256" key="2">
    <source>
        <dbReference type="ARBA" id="ARBA00001946"/>
    </source>
</evidence>
<dbReference type="SUPFAM" id="SSF53223">
    <property type="entry name" value="Aminoacid dehydrogenase-like, N-terminal domain"/>
    <property type="match status" value="1"/>
</dbReference>
<sequence>MEGEKVNGGPRRLGSSRSSLSRTMSRSRSRASWMVEDVFNPMPSRRSTRGEEDEEALTWAALERLPTYDRLRKTVLKSFAESENQGNRKVVHKEVDVRNLGINERQEFIDRFFRVAEEDNEKFLRKFRNRIDKVGITLPTVEVRYEHLTIEADCYIGDRALPSLPNAARNIVESALSCVGINLAEKTKLTILKDASGIIKPSRMTLLLGPPSSGKTTLLLALAGKLDPSLKVKGEITYNGHGLKEFVPQKTSAYISQNDVHVAEMTVKETLDFSARCQGVGSRYELLTELARRERDAGIFPEAEIDLFMKATAVEGLESSLITDYTLRILGLDVCRDTIVGDEMIRGISGGQKKRVTTGEMIVGPTKTLFMDEISTGLDSSTTFQIVKCLQQIVHLTEATILMSLLQPAPETFDLFDDIILLSEGQIVYQGPREHVTSKKDQEQYWVNKHKPYQYISVTEFSKRFKRFHVGLRIENELSVPYDKTRSHPAALIFKKYTVPTLELLKTNFDKEWLLIKRNSFVYIFKTVQIVIVALIASTVFLRTKMHHQTEDDGGVYVGALLFGMVINMFNGFSELSLIIQRLPVFYKHRDLLFHPPWTFTLPTVLLKVPISVFETIVWMVMTYYTIGFAPEASRFFKQSLLVFLIQQMAAGLFRLTAGVCRTMIIANTGGALTLLLVFLLGGFILPRGSIPDWWQWGFWVSPLSYGFNAFTVNEMFAPRWMNRTASDGITRLGVQVMRNFDVFAEKRWFWIGAAALLGFAILFNVLFTFVLMYLSPLNKPQAILSKEQARDMEADQEESRDPPRLRVNRSKRDDLPRSLSAADGNRTREMEIRRMSSRTGSTGLHRNEDANLEAANGVAAKKGMILPFTPLAMSFEDVSYFVDMPPEMRDQGVTEDRLQLLREVTGAFRPGVLTALMGVSGAGKTTLMDVLAGRKTGGYIEGDVRISGFPKNQETFARVSGYCEQTDIHSPQVTIHESLLFSAFLRLPKEVRNEDKMVFVNEVMDLVELDNLKDAIVGLPGVTGLSTEQRKRLTIAVELVANPSIIFMDEPTSGLDARAAAIVMRTVRNTVDTGRTVVCTIHQPSIDIFEAFDELLLMKRGGQVIYAGPLGRHSQKIIEYFEAIPGVQKIKEKYNPATWMLEASSISTETRLGMDFAEYYRSSALHQRNKALVNDLSTPPPGAKDLNFTTQYSQPTWGQFKSCLWKQWWTYWRSPDYNLVRFFFSLAAALMIGTIFWNVGSKIETSSDLMTVIGAMYAAVLFVGINNCSTVQPIVAVERTVFYRERAAGMYSALPYAMAQVIAEIPYILVQTSYYTLIVYAMIGFEWTAAKFFWFFFVTFFSFLYWTYYGMMTVSITPNHQVAAIFAAAFYALFNLFSGFFIPRPRIPKWWIWYYWICPVAWTVYGCIVSQYGDVEATIRVPNMSSNPMIKDYIKDHFGYNSDFMAPVAVVLSDSLSGVSRCLIQSRKKVYFPMVVASVSPNGRPADRNVSVLMENTLKEIKENSPVIEKESKSTVTGGVGDVYGEDSATEDQTITPWNFSVASGYSLLRNPHYNKGLAFSEKERDSHYLRGLLPPVVFNHELQVKKLMNNLRQYDVPLQRYMAMMDLQERNERLFYKLLMENVEELLPVVYTPTVGEACQKYGSIFRRPQGLFISLKEKGKILEVLKNWPEKKIQVIVVTDGERILGLGDLGCQGMGIPVGKLSLYTALGGIRPSSCLPVTIDVGTNNEKLLKDEFYIGLRQRRARGQEYAELLDEFMSAVKQTYGEKVLIQFEDFANHNAFDLLAKYGTSHLVFNDDIQGTASVVLAGIMAALNLVGGNLAQHKFLFLGAGEAGTGIAELIALEMSKQTGAPLEETRKKTWMVDSKGLIVRSRMESLQHFKRPWAHDHEPVKELVNAVKLIKPTVLIGSSGTGKTFTKEVLQAMATFNKKPVIFALSNPTSQSECTAEEAYTWSEGRAIFASGSPFAPVEYKGKVFVSGQGNNAYIFPGLGLGLIISGAIRVHDDMLLAASEALAAEVSQENLEKGLIYPPFADIRKISAHIAAKVAAKAYELGLGTRLPQPENLVTYAESCMYSPSYRSYR</sequence>
<accession>A0AAN8U4W5</accession>
<dbReference type="PANTHER" id="PTHR48040">
    <property type="entry name" value="PLEIOTROPIC DRUG RESISTANCE PROTEIN 1-LIKE ISOFORM X1"/>
    <property type="match status" value="1"/>
</dbReference>
<feature type="transmembrane region" description="Helical" evidence="22">
    <location>
        <begin position="1333"/>
        <end position="1350"/>
    </location>
</feature>
<feature type="domain" description="ABC transporter" evidence="23">
    <location>
        <begin position="874"/>
        <end position="1126"/>
    </location>
</feature>
<evidence type="ECO:0000256" key="10">
    <source>
        <dbReference type="ARBA" id="ARBA00022741"/>
    </source>
</evidence>
<evidence type="ECO:0000256" key="17">
    <source>
        <dbReference type="ARBA" id="ARBA00050924"/>
    </source>
</evidence>
<evidence type="ECO:0000256" key="9">
    <source>
        <dbReference type="ARBA" id="ARBA00022737"/>
    </source>
</evidence>
<dbReference type="Pfam" id="PF19055">
    <property type="entry name" value="ABC2_membrane_7"/>
    <property type="match status" value="1"/>
</dbReference>
<evidence type="ECO:0000256" key="8">
    <source>
        <dbReference type="ARBA" id="ARBA00022723"/>
    </source>
</evidence>
<dbReference type="InterPro" id="IPR034003">
    <property type="entry name" value="ABCG_PDR_2"/>
</dbReference>
<comment type="catalytic activity">
    <reaction evidence="18">
        <text>oxaloacetate + H(+) = pyruvate + CO2</text>
        <dbReference type="Rhea" id="RHEA:15641"/>
        <dbReference type="ChEBI" id="CHEBI:15361"/>
        <dbReference type="ChEBI" id="CHEBI:15378"/>
        <dbReference type="ChEBI" id="CHEBI:16452"/>
        <dbReference type="ChEBI" id="CHEBI:16526"/>
        <dbReference type="EC" id="1.1.1.40"/>
    </reaction>
</comment>
<evidence type="ECO:0000256" key="19">
    <source>
        <dbReference type="ARBA" id="ARBA00053970"/>
    </source>
</evidence>
<dbReference type="EMBL" id="JBANQN010000003">
    <property type="protein sequence ID" value="KAK6795917.1"/>
    <property type="molecule type" value="Genomic_DNA"/>
</dbReference>
<comment type="similarity">
    <text evidence="5 20">Belongs to the malic enzymes family.</text>
</comment>
<keyword evidence="12" id="KW-0521">NADP</keyword>
<comment type="similarity">
    <text evidence="4">Belongs to the ABC transporter superfamily. ABCG family. PDR (TC 3.A.1.205) subfamily.</text>
</comment>
<keyword evidence="9" id="KW-0677">Repeat</keyword>
<dbReference type="InterPro" id="IPR043926">
    <property type="entry name" value="ABCG_dom"/>
</dbReference>
<dbReference type="GO" id="GO:0140359">
    <property type="term" value="F:ABC-type transporter activity"/>
    <property type="evidence" value="ECO:0007669"/>
    <property type="project" value="InterPro"/>
</dbReference>
<feature type="transmembrane region" description="Helical" evidence="22">
    <location>
        <begin position="664"/>
        <end position="686"/>
    </location>
</feature>
<proteinExistence type="inferred from homology"/>
<comment type="caution">
    <text evidence="24">The sequence shown here is derived from an EMBL/GenBank/DDBJ whole genome shotgun (WGS) entry which is preliminary data.</text>
</comment>
<protein>
    <recommendedName>
        <fullName evidence="20">Malic enzyme</fullName>
    </recommendedName>
</protein>
<comment type="cofactor">
    <cofactor evidence="1">
        <name>Mn(2+)</name>
        <dbReference type="ChEBI" id="CHEBI:29035"/>
    </cofactor>
</comment>
<reference evidence="24 25" key="1">
    <citation type="submission" date="2024-02" db="EMBL/GenBank/DDBJ databases">
        <title>de novo genome assembly of Solanum bulbocastanum strain 11H21.</title>
        <authorList>
            <person name="Hosaka A.J."/>
        </authorList>
    </citation>
    <scope>NUCLEOTIDE SEQUENCE [LARGE SCALE GENOMIC DNA]</scope>
    <source>
        <tissue evidence="24">Young leaves</tissue>
    </source>
</reference>
<feature type="region of interest" description="Disordered" evidence="21">
    <location>
        <begin position="1"/>
        <end position="30"/>
    </location>
</feature>
<dbReference type="FunFam" id="3.40.50.300:FF:000179">
    <property type="entry name" value="ABC transporter G family member 34"/>
    <property type="match status" value="1"/>
</dbReference>
<evidence type="ECO:0000256" key="22">
    <source>
        <dbReference type="SAM" id="Phobius"/>
    </source>
</evidence>
<keyword evidence="15" id="KW-0520">NAD</keyword>
<dbReference type="Gene3D" id="3.40.50.720">
    <property type="entry name" value="NAD(P)-binding Rossmann-like Domain"/>
    <property type="match status" value="1"/>
</dbReference>
<dbReference type="PROSITE" id="PS50893">
    <property type="entry name" value="ABC_TRANSPORTER_2"/>
    <property type="match status" value="2"/>
</dbReference>
<evidence type="ECO:0000256" key="1">
    <source>
        <dbReference type="ARBA" id="ARBA00001936"/>
    </source>
</evidence>
<evidence type="ECO:0000256" key="11">
    <source>
        <dbReference type="ARBA" id="ARBA00022840"/>
    </source>
</evidence>
<dbReference type="GO" id="GO:0006108">
    <property type="term" value="P:malate metabolic process"/>
    <property type="evidence" value="ECO:0007669"/>
    <property type="project" value="UniProtKB-ARBA"/>
</dbReference>
<feature type="transmembrane region" description="Helical" evidence="22">
    <location>
        <begin position="1306"/>
        <end position="1326"/>
    </location>
</feature>
<dbReference type="Gene3D" id="3.40.50.10380">
    <property type="entry name" value="Malic enzyme, N-terminal domain"/>
    <property type="match status" value="1"/>
</dbReference>
<evidence type="ECO:0000256" key="16">
    <source>
        <dbReference type="ARBA" id="ARBA00023136"/>
    </source>
</evidence>
<dbReference type="PRINTS" id="PR00072">
    <property type="entry name" value="MALOXRDTASE"/>
</dbReference>
<dbReference type="CDD" id="cd03232">
    <property type="entry name" value="ABCG_PDR_domain2"/>
    <property type="match status" value="1"/>
</dbReference>
<dbReference type="InterPro" id="IPR034001">
    <property type="entry name" value="ABCG_PDR_1"/>
</dbReference>
<dbReference type="InterPro" id="IPR027417">
    <property type="entry name" value="P-loop_NTPase"/>
</dbReference>
<evidence type="ECO:0000256" key="3">
    <source>
        <dbReference type="ARBA" id="ARBA00004141"/>
    </source>
</evidence>
<comment type="function">
    <text evidence="19">The chloroplastic ME isoform decarboxylates malate shuttled from neighboring mesophyll cells. The CO(2) released is then refixed by ribulose-bisphosphate carboxylase. This pathway eliminates the photorespiratory loss of CO(2) that occurs in most plants.</text>
</comment>
<feature type="transmembrane region" description="Helical" evidence="22">
    <location>
        <begin position="749"/>
        <end position="775"/>
    </location>
</feature>
<dbReference type="InterPro" id="IPR003593">
    <property type="entry name" value="AAA+_ATPase"/>
</dbReference>
<feature type="transmembrane region" description="Helical" evidence="22">
    <location>
        <begin position="1394"/>
        <end position="1414"/>
    </location>
</feature>
<comment type="catalytic activity">
    <reaction evidence="17">
        <text>(S)-malate + NADP(+) = pyruvate + CO2 + NADPH</text>
        <dbReference type="Rhea" id="RHEA:18253"/>
        <dbReference type="ChEBI" id="CHEBI:15361"/>
        <dbReference type="ChEBI" id="CHEBI:15589"/>
        <dbReference type="ChEBI" id="CHEBI:16526"/>
        <dbReference type="ChEBI" id="CHEBI:57783"/>
        <dbReference type="ChEBI" id="CHEBI:58349"/>
        <dbReference type="EC" id="1.1.1.40"/>
    </reaction>
</comment>
<feature type="compositionally biased region" description="Basic and acidic residues" evidence="21">
    <location>
        <begin position="789"/>
        <end position="817"/>
    </location>
</feature>
<feature type="compositionally biased region" description="Low complexity" evidence="21">
    <location>
        <begin position="12"/>
        <end position="30"/>
    </location>
</feature>
<keyword evidence="25" id="KW-1185">Reference proteome</keyword>
<keyword evidence="11" id="KW-0067">ATP-binding</keyword>
<dbReference type="SMART" id="SM00919">
    <property type="entry name" value="Malic_M"/>
    <property type="match status" value="1"/>
</dbReference>
<keyword evidence="10" id="KW-0547">Nucleotide-binding</keyword>
<feature type="transmembrane region" description="Helical" evidence="22">
    <location>
        <begin position="521"/>
        <end position="542"/>
    </location>
</feature>
<dbReference type="Pfam" id="PF03949">
    <property type="entry name" value="Malic_M"/>
    <property type="match status" value="1"/>
</dbReference>
<dbReference type="SUPFAM" id="SSF52540">
    <property type="entry name" value="P-loop containing nucleoside triphosphate hydrolases"/>
    <property type="match status" value="2"/>
</dbReference>
<organism evidence="24 25">
    <name type="scientific">Solanum bulbocastanum</name>
    <name type="common">Wild potato</name>
    <dbReference type="NCBI Taxonomy" id="147425"/>
    <lineage>
        <taxon>Eukaryota</taxon>
        <taxon>Viridiplantae</taxon>
        <taxon>Streptophyta</taxon>
        <taxon>Embryophyta</taxon>
        <taxon>Tracheophyta</taxon>
        <taxon>Spermatophyta</taxon>
        <taxon>Magnoliopsida</taxon>
        <taxon>eudicotyledons</taxon>
        <taxon>Gunneridae</taxon>
        <taxon>Pentapetalae</taxon>
        <taxon>asterids</taxon>
        <taxon>lamiids</taxon>
        <taxon>Solanales</taxon>
        <taxon>Solanaceae</taxon>
        <taxon>Solanoideae</taxon>
        <taxon>Solaneae</taxon>
        <taxon>Solanum</taxon>
    </lineage>
</organism>
<evidence type="ECO:0000256" key="18">
    <source>
        <dbReference type="ARBA" id="ARBA00051384"/>
    </source>
</evidence>
<feature type="transmembrane region" description="Helical" evidence="22">
    <location>
        <begin position="1362"/>
        <end position="1382"/>
    </location>
</feature>
<feature type="transmembrane region" description="Helical" evidence="22">
    <location>
        <begin position="1220"/>
        <end position="1238"/>
    </location>
</feature>
<evidence type="ECO:0000256" key="4">
    <source>
        <dbReference type="ARBA" id="ARBA00006012"/>
    </source>
</evidence>
<evidence type="ECO:0000313" key="24">
    <source>
        <dbReference type="EMBL" id="KAK6795917.1"/>
    </source>
</evidence>
<dbReference type="GO" id="GO:0009914">
    <property type="term" value="P:hormone transport"/>
    <property type="evidence" value="ECO:0007669"/>
    <property type="project" value="UniProtKB-ARBA"/>
</dbReference>
<dbReference type="NCBIfam" id="NF010052">
    <property type="entry name" value="PRK13529.1"/>
    <property type="match status" value="1"/>
</dbReference>
<evidence type="ECO:0000256" key="13">
    <source>
        <dbReference type="ARBA" id="ARBA00022989"/>
    </source>
</evidence>
<feature type="transmembrane region" description="Helical" evidence="22">
    <location>
        <begin position="1250"/>
        <end position="1266"/>
    </location>
</feature>
<dbReference type="InterPro" id="IPR036291">
    <property type="entry name" value="NAD(P)-bd_dom_sf"/>
</dbReference>
<name>A0AAN8U4W5_SOLBU</name>
<feature type="region of interest" description="Disordered" evidence="21">
    <location>
        <begin position="789"/>
        <end position="829"/>
    </location>
</feature>
<dbReference type="SMART" id="SM00382">
    <property type="entry name" value="AAA"/>
    <property type="match status" value="2"/>
</dbReference>
<dbReference type="GO" id="GO:2000032">
    <property type="term" value="P:regulation of secondary shoot formation"/>
    <property type="evidence" value="ECO:0007669"/>
    <property type="project" value="UniProtKB-ARBA"/>
</dbReference>
<dbReference type="FunFam" id="3.40.50.720:FF:000067">
    <property type="entry name" value="Malic enzyme"/>
    <property type="match status" value="1"/>
</dbReference>
<dbReference type="Proteomes" id="UP001371456">
    <property type="component" value="Unassembled WGS sequence"/>
</dbReference>
<feature type="domain" description="ABC transporter" evidence="23">
    <location>
        <begin position="176"/>
        <end position="449"/>
    </location>
</feature>
<keyword evidence="16 22" id="KW-0472">Membrane</keyword>
<dbReference type="FunFam" id="3.40.50.10380:FF:000002">
    <property type="entry name" value="Malic enzyme"/>
    <property type="match status" value="1"/>
</dbReference>
<dbReference type="PROSITE" id="PS00331">
    <property type="entry name" value="MALIC_ENZYMES"/>
    <property type="match status" value="1"/>
</dbReference>
<evidence type="ECO:0000313" key="25">
    <source>
        <dbReference type="Proteomes" id="UP001371456"/>
    </source>
</evidence>
<dbReference type="Gene3D" id="3.40.50.300">
    <property type="entry name" value="P-loop containing nucleotide triphosphate hydrolases"/>
    <property type="match status" value="2"/>
</dbReference>
<dbReference type="Pfam" id="PF01061">
    <property type="entry name" value="ABC2_membrane"/>
    <property type="match status" value="2"/>
</dbReference>
<keyword evidence="14 20" id="KW-0560">Oxidoreductase</keyword>
<dbReference type="CDD" id="cd03233">
    <property type="entry name" value="ABCG_PDR_domain1"/>
    <property type="match status" value="1"/>
</dbReference>
<comment type="subcellular location">
    <subcellularLocation>
        <location evidence="3">Membrane</location>
        <topology evidence="3">Multi-pass membrane protein</topology>
    </subcellularLocation>
</comment>
<dbReference type="InterPro" id="IPR029481">
    <property type="entry name" value="ABC_trans_N"/>
</dbReference>
<comment type="cofactor">
    <cofactor evidence="2">
        <name>Mg(2+)</name>
        <dbReference type="ChEBI" id="CHEBI:18420"/>
    </cofactor>
</comment>
<keyword evidence="7 22" id="KW-0812">Transmembrane</keyword>
<keyword evidence="13 22" id="KW-1133">Transmembrane helix</keyword>